<sequence length="98" mass="11528">MSNILVKTLFKILLNNYLINKKSSKKYNFNRCFIYNGQSINSERKDKMVDMYYRLVKAGLRTIQKVPDQFRDDVMTNLTTLTLDKKGKSIPTRNINSK</sequence>
<dbReference type="KEGG" id="ceu:A7L45_04840"/>
<dbReference type="RefSeq" id="WP_071611728.1">
    <property type="nucleotide sequence ID" value="NZ_CP015756.1"/>
</dbReference>
<dbReference type="EMBL" id="CP015756">
    <property type="protein sequence ID" value="APC39435.1"/>
    <property type="molecule type" value="Genomic_DNA"/>
</dbReference>
<dbReference type="NCBIfam" id="NF040910">
    <property type="entry name" value="CD1375_fam"/>
    <property type="match status" value="1"/>
</dbReference>
<protein>
    <submittedName>
        <fullName evidence="1">Uncharacterized protein</fullName>
    </submittedName>
</protein>
<gene>
    <name evidence="1" type="ORF">A7L45_04840</name>
</gene>
<evidence type="ECO:0000313" key="2">
    <source>
        <dbReference type="Proteomes" id="UP000182569"/>
    </source>
</evidence>
<reference evidence="2" key="1">
    <citation type="journal article" date="2016" name="Front. Microbiol.">
        <title>Complete Genome Sequence of Clostridium estertheticum DSM 8809, a Microbe Identified in Spoiled Vacuum Packed Beef.</title>
        <authorList>
            <person name="Yu Z."/>
            <person name="Gunn L."/>
            <person name="Brennan E."/>
            <person name="Reid R."/>
            <person name="Wall P.G."/>
            <person name="Gaora O.P."/>
            <person name="Hurley D."/>
            <person name="Bolton D."/>
            <person name="Fanning S."/>
        </authorList>
    </citation>
    <scope>NUCLEOTIDE SEQUENCE [LARGE SCALE GENOMIC DNA]</scope>
    <source>
        <strain evidence="2">DSM 8809</strain>
    </source>
</reference>
<dbReference type="InterPro" id="IPR047907">
    <property type="entry name" value="CD1375-like"/>
</dbReference>
<organism evidence="1 2">
    <name type="scientific">Clostridium estertheticum subsp. estertheticum</name>
    <dbReference type="NCBI Taxonomy" id="1552"/>
    <lineage>
        <taxon>Bacteria</taxon>
        <taxon>Bacillati</taxon>
        <taxon>Bacillota</taxon>
        <taxon>Clostridia</taxon>
        <taxon>Eubacteriales</taxon>
        <taxon>Clostridiaceae</taxon>
        <taxon>Clostridium</taxon>
    </lineage>
</organism>
<evidence type="ECO:0000313" key="1">
    <source>
        <dbReference type="EMBL" id="APC39435.1"/>
    </source>
</evidence>
<accession>A0A1J0GDR8</accession>
<name>A0A1J0GDR8_9CLOT</name>
<dbReference type="Proteomes" id="UP000182569">
    <property type="component" value="Chromosome"/>
</dbReference>
<keyword evidence="2" id="KW-1185">Reference proteome</keyword>
<proteinExistence type="predicted"/>
<dbReference type="AlphaFoldDB" id="A0A1J0GDR8"/>